<organism evidence="3">
    <name type="scientific">Acromyrmex echinatior</name>
    <name type="common">Panamanian leafcutter ant</name>
    <name type="synonym">Acromyrmex octospinosus echinatior</name>
    <dbReference type="NCBI Taxonomy" id="103372"/>
    <lineage>
        <taxon>Eukaryota</taxon>
        <taxon>Metazoa</taxon>
        <taxon>Ecdysozoa</taxon>
        <taxon>Arthropoda</taxon>
        <taxon>Hexapoda</taxon>
        <taxon>Insecta</taxon>
        <taxon>Pterygota</taxon>
        <taxon>Neoptera</taxon>
        <taxon>Endopterygota</taxon>
        <taxon>Hymenoptera</taxon>
        <taxon>Apocrita</taxon>
        <taxon>Aculeata</taxon>
        <taxon>Formicoidea</taxon>
        <taxon>Formicidae</taxon>
        <taxon>Myrmicinae</taxon>
        <taxon>Acromyrmex</taxon>
    </lineage>
</organism>
<reference evidence="2" key="1">
    <citation type="submission" date="2011-02" db="EMBL/GenBank/DDBJ databases">
        <title>The genome of the leaf-cutting ant Acromyrmex echinatior suggests key adaptations to social evolution and fungus farming.</title>
        <authorList>
            <person name="Nygaard S."/>
            <person name="Zhang G."/>
        </authorList>
    </citation>
    <scope>NUCLEOTIDE SEQUENCE</scope>
</reference>
<name>F4WKM4_ACREC</name>
<protein>
    <submittedName>
        <fullName evidence="2">Uncharacterized protein</fullName>
    </submittedName>
</protein>
<gene>
    <name evidence="2" type="ORF">G5I_06293</name>
</gene>
<keyword evidence="3" id="KW-1185">Reference proteome</keyword>
<accession>F4WKM4</accession>
<dbReference type="Proteomes" id="UP000007755">
    <property type="component" value="Unassembled WGS sequence"/>
</dbReference>
<dbReference type="AlphaFoldDB" id="F4WKM4"/>
<evidence type="ECO:0000313" key="2">
    <source>
        <dbReference type="EMBL" id="EGI65255.1"/>
    </source>
</evidence>
<evidence type="ECO:0000313" key="3">
    <source>
        <dbReference type="Proteomes" id="UP000007755"/>
    </source>
</evidence>
<feature type="region of interest" description="Disordered" evidence="1">
    <location>
        <begin position="112"/>
        <end position="148"/>
    </location>
</feature>
<sequence>MDSFNWEMVGGDNTEGWSEILWPLGLPLERSLRSYTLRDAKLLPLPSPEPITNSENNSLEVTLIWLFSISKPAEGIQFSEAGTWVKVVKRKAQKAAKKAAVAVKQVAKNASKKEVKEQIPNSKKQRRGGNLASLLRAPPTSIERQPKKAKTEISLDAFDIERLLSVCSRDAQQATHWLEQATIHDLPAMQADSRACNIAHPSGPEASSQHVAINHYLHESYQCLDVGNCPVPAVPISITDRIFVA</sequence>
<evidence type="ECO:0000256" key="1">
    <source>
        <dbReference type="SAM" id="MobiDB-lite"/>
    </source>
</evidence>
<dbReference type="InParanoid" id="F4WKM4"/>
<proteinExistence type="predicted"/>
<dbReference type="EMBL" id="GL888203">
    <property type="protein sequence ID" value="EGI65255.1"/>
    <property type="molecule type" value="Genomic_DNA"/>
</dbReference>